<comment type="similarity">
    <text evidence="1">Belongs to the gonadal family.</text>
</comment>
<dbReference type="Pfam" id="PF07324">
    <property type="entry name" value="DGCR6"/>
    <property type="match status" value="1"/>
</dbReference>
<keyword evidence="3" id="KW-0732">Signal</keyword>
<dbReference type="eggNOG" id="KOG4810">
    <property type="taxonomic scope" value="Eukaryota"/>
</dbReference>
<feature type="signal peptide" evidence="3">
    <location>
        <begin position="1"/>
        <end position="23"/>
    </location>
</feature>
<dbReference type="AlphaFoldDB" id="Q17NK5"/>
<evidence type="ECO:0000256" key="2">
    <source>
        <dbReference type="SAM" id="MobiDB-lite"/>
    </source>
</evidence>
<dbReference type="Proteomes" id="UP000682892">
    <property type="component" value="Chromosome 3"/>
</dbReference>
<evidence type="ECO:0000256" key="3">
    <source>
        <dbReference type="SAM" id="SignalP"/>
    </source>
</evidence>
<evidence type="ECO:0000256" key="1">
    <source>
        <dbReference type="ARBA" id="ARBA00005939"/>
    </source>
</evidence>
<accession>Q17NK5</accession>
<dbReference type="EMBL" id="CH477198">
    <property type="protein sequence ID" value="EAT48310.1"/>
    <property type="molecule type" value="Genomic_DNA"/>
</dbReference>
<dbReference type="InterPro" id="IPR010849">
    <property type="entry name" value="Gonadal"/>
</dbReference>
<gene>
    <name evidence="4" type="ORF">AaeL_AAEL000645</name>
</gene>
<feature type="region of interest" description="Disordered" evidence="2">
    <location>
        <begin position="171"/>
        <end position="192"/>
    </location>
</feature>
<feature type="region of interest" description="Disordered" evidence="2">
    <location>
        <begin position="244"/>
        <end position="280"/>
    </location>
</feature>
<feature type="chain" id="PRO_5014308108" evidence="3">
    <location>
        <begin position="24"/>
        <end position="460"/>
    </location>
</feature>
<evidence type="ECO:0000313" key="5">
    <source>
        <dbReference type="Proteomes" id="UP000682892"/>
    </source>
</evidence>
<dbReference type="PANTHER" id="PTHR13054">
    <property type="entry name" value="DIGEORGE SYNDROME CRITICAL REGION 6 DGCR6 FAMILY MEMBER"/>
    <property type="match status" value="1"/>
</dbReference>
<protein>
    <submittedName>
        <fullName evidence="4">AAEL000645-PA</fullName>
    </submittedName>
</protein>
<evidence type="ECO:0000313" key="4">
    <source>
        <dbReference type="EMBL" id="EAT48310.1"/>
    </source>
</evidence>
<sequence>MEVVEWISAILVTLVIKISWTLRQTMESLENPANSPQIDDSHYYTAYIEVDYPEEVNENENNSNLEKSRCSIDGDSKKTVKSIATSTPRSKNGTVGHTVVSPGFSDIEEAAPKDAAECKSNPAPETGYYERDLADRFCLMKMPTEEDAEAIRTTFARGKISPETEIKYRKFLQSSPSAGRNRSPHQSSSLRASACKSYLTKFTKLTTNTRTRSFQLEWSSQATKIVYQHSAWNAPARTSTALRMDAEQPQDALPSTQETTDGDDEGLSQDSQAESQESTTDLALVEEPYQSQEFLQRKLYFLLEQLKKMHATLPEQFQLRISYELLAGLANSLLNDTIFEIVKGLMEIQHVTEKHLMQVREKVENDHQLEVKQWESKIQDPEELEHIIALMKIKHSKNMKETDMKLVLHLDQKVKDQQSTLEKAGVPGFYVSDNPMEIKIQMYLLDFILRLSRLKFEPNK</sequence>
<dbReference type="HOGENOM" id="CLU_594783_0_0_1"/>
<reference evidence="4" key="1">
    <citation type="submission" date="2005-10" db="EMBL/GenBank/DDBJ databases">
        <authorList>
            <person name="Loftus B.J."/>
            <person name="Nene V.M."/>
            <person name="Hannick L.I."/>
            <person name="Bidwell S."/>
            <person name="Haas B."/>
            <person name="Amedeo P."/>
            <person name="Orvis J."/>
            <person name="Wortman J.R."/>
            <person name="White O.R."/>
            <person name="Salzberg S."/>
            <person name="Shumway M."/>
            <person name="Koo H."/>
            <person name="Zhao Y."/>
            <person name="Holmes M."/>
            <person name="Miller J."/>
            <person name="Schatz M."/>
            <person name="Pop M."/>
            <person name="Pai G."/>
            <person name="Utterback T."/>
            <person name="Rogers Y.-H."/>
            <person name="Kravitz S."/>
            <person name="Fraser C.M."/>
        </authorList>
    </citation>
    <scope>NUCLEOTIDE SEQUENCE</scope>
    <source>
        <strain evidence="4">Liverpool</strain>
    </source>
</reference>
<proteinExistence type="inferred from homology"/>
<dbReference type="PaxDb" id="7159-AAEL000645-PA"/>
<organism evidence="4 5">
    <name type="scientific">Aedes aegypti</name>
    <name type="common">Yellowfever mosquito</name>
    <name type="synonym">Culex aegypti</name>
    <dbReference type="NCBI Taxonomy" id="7159"/>
    <lineage>
        <taxon>Eukaryota</taxon>
        <taxon>Metazoa</taxon>
        <taxon>Ecdysozoa</taxon>
        <taxon>Arthropoda</taxon>
        <taxon>Hexapoda</taxon>
        <taxon>Insecta</taxon>
        <taxon>Pterygota</taxon>
        <taxon>Neoptera</taxon>
        <taxon>Endopterygota</taxon>
        <taxon>Diptera</taxon>
        <taxon>Nematocera</taxon>
        <taxon>Culicoidea</taxon>
        <taxon>Culicidae</taxon>
        <taxon>Culicinae</taxon>
        <taxon>Aedini</taxon>
        <taxon>Aedes</taxon>
        <taxon>Stegomyia</taxon>
    </lineage>
</organism>
<dbReference type="VEuPathDB" id="VectorBase:AAEL000645"/>
<feature type="compositionally biased region" description="Polar residues" evidence="2">
    <location>
        <begin position="268"/>
        <end position="280"/>
    </location>
</feature>
<feature type="compositionally biased region" description="Polar residues" evidence="2">
    <location>
        <begin position="172"/>
        <end position="191"/>
    </location>
</feature>
<dbReference type="STRING" id="7159.Q17NK5"/>
<dbReference type="PANTHER" id="PTHR13054:SF2">
    <property type="entry name" value="PROTEIN DGCR6"/>
    <property type="match status" value="1"/>
</dbReference>
<name>Q17NK5_AEDAE</name>
<reference evidence="4" key="3">
    <citation type="submission" date="2012-09" db="EMBL/GenBank/DDBJ databases">
        <authorList>
            <consortium name="VectorBase"/>
        </authorList>
    </citation>
    <scope>NUCLEOTIDE SEQUENCE</scope>
    <source>
        <strain evidence="4">Liverpool</strain>
    </source>
</reference>
<reference evidence="4" key="2">
    <citation type="journal article" date="2007" name="Science">
        <title>Genome sequence of Aedes aegypti, a major arbovirus vector.</title>
        <authorList>
            <person name="Nene V."/>
            <person name="Wortman J.R."/>
            <person name="Lawson D."/>
            <person name="Haas B."/>
            <person name="Kodira C."/>
            <person name="Tu Z.J."/>
            <person name="Loftus B."/>
            <person name="Xi Z."/>
            <person name="Megy K."/>
            <person name="Grabherr M."/>
            <person name="Ren Q."/>
            <person name="Zdobnov E.M."/>
            <person name="Lobo N.F."/>
            <person name="Campbell K.S."/>
            <person name="Brown S.E."/>
            <person name="Bonaldo M.F."/>
            <person name="Zhu J."/>
            <person name="Sinkins S.P."/>
            <person name="Hogenkamp D.G."/>
            <person name="Amedeo P."/>
            <person name="Arensburger P."/>
            <person name="Atkinson P.W."/>
            <person name="Bidwell S."/>
            <person name="Biedler J."/>
            <person name="Birney E."/>
            <person name="Bruggner R.V."/>
            <person name="Costas J."/>
            <person name="Coy M.R."/>
            <person name="Crabtree J."/>
            <person name="Crawford M."/>
            <person name="Debruyn B."/>
            <person name="Decaprio D."/>
            <person name="Eiglmeier K."/>
            <person name="Eisenstadt E."/>
            <person name="El-Dorry H."/>
            <person name="Gelbart W.M."/>
            <person name="Gomes S.L."/>
            <person name="Hammond M."/>
            <person name="Hannick L.I."/>
            <person name="Hogan J.R."/>
            <person name="Holmes M.H."/>
            <person name="Jaffe D."/>
            <person name="Johnston J.S."/>
            <person name="Kennedy R.C."/>
            <person name="Koo H."/>
            <person name="Kravitz S."/>
            <person name="Kriventseva E.V."/>
            <person name="Kulp D."/>
            <person name="Labutti K."/>
            <person name="Lee E."/>
            <person name="Li S."/>
            <person name="Lovin D.D."/>
            <person name="Mao C."/>
            <person name="Mauceli E."/>
            <person name="Menck C.F."/>
            <person name="Miller J.R."/>
            <person name="Montgomery P."/>
            <person name="Mori A."/>
            <person name="Nascimento A.L."/>
            <person name="Naveira H.F."/>
            <person name="Nusbaum C."/>
            <person name="O'leary S."/>
            <person name="Orvis J."/>
            <person name="Pertea M."/>
            <person name="Quesneville H."/>
            <person name="Reidenbach K.R."/>
            <person name="Rogers Y.H."/>
            <person name="Roth C.W."/>
            <person name="Schneider J.R."/>
            <person name="Schatz M."/>
            <person name="Shumway M."/>
            <person name="Stanke M."/>
            <person name="Stinson E.O."/>
            <person name="Tubio J.M."/>
            <person name="Vanzee J.P."/>
            <person name="Verjovski-Almeida S."/>
            <person name="Werner D."/>
            <person name="White O."/>
            <person name="Wyder S."/>
            <person name="Zeng Q."/>
            <person name="Zhao Q."/>
            <person name="Zhao Y."/>
            <person name="Hill C.A."/>
            <person name="Raikhel A.S."/>
            <person name="Soares M.B."/>
            <person name="Knudson D.L."/>
            <person name="Lee N.H."/>
            <person name="Galagan J."/>
            <person name="Salzberg S.L."/>
            <person name="Paulsen I.T."/>
            <person name="Dimopoulos G."/>
            <person name="Collins F.H."/>
            <person name="Birren B."/>
            <person name="Fraser-Liggett C.M."/>
            <person name="Severson D.W."/>
        </authorList>
    </citation>
    <scope>NUCLEOTIDE SEQUENCE [LARGE SCALE GENOMIC DNA]</scope>
    <source>
        <strain evidence="4">Liverpool</strain>
    </source>
</reference>